<reference evidence="1 2" key="1">
    <citation type="journal article" date="2017" name="FEMS Microbiol. Ecol.">
        <title>Reconstructed genomes of novel Dehalococcoides mccartyi strains from 1,2,3,4-tetrachlorodibenzo-p-dioxin-dechlorinating enrichment cultures reveal divergent reductive dehalogenase gene profiles.</title>
        <authorList>
            <person name="Dam H.T."/>
            <person name="Vollmers J."/>
            <person name="Kaster A.K."/>
            <person name="Haggblom M.M."/>
        </authorList>
    </citation>
    <scope>NUCLEOTIDE SEQUENCE [LARGE SCALE GENOMIC DNA]</scope>
    <source>
        <strain evidence="1 2">H1-3-2.001</strain>
    </source>
</reference>
<dbReference type="EMBL" id="PHFD01000040">
    <property type="protein sequence ID" value="PKH47950.1"/>
    <property type="molecule type" value="Genomic_DNA"/>
</dbReference>
<sequence length="56" mass="6434">TNYGCKQIDFETDKWFNSKEFKVEVQNRMALVGGMKEEKLPIIVMEAIKLGGQLIN</sequence>
<protein>
    <submittedName>
        <fullName evidence="1">Uncharacterized protein</fullName>
    </submittedName>
</protein>
<evidence type="ECO:0000313" key="2">
    <source>
        <dbReference type="Proteomes" id="UP000233649"/>
    </source>
</evidence>
<proteinExistence type="predicted"/>
<dbReference type="Proteomes" id="UP000233649">
    <property type="component" value="Unassembled WGS sequence"/>
</dbReference>
<dbReference type="AlphaFoldDB" id="A0A2J1E0I3"/>
<evidence type="ECO:0000313" key="1">
    <source>
        <dbReference type="EMBL" id="PKH47950.1"/>
    </source>
</evidence>
<feature type="non-terminal residue" evidence="1">
    <location>
        <position position="1"/>
    </location>
</feature>
<accession>A0A2J1E0I3</accession>
<organism evidence="1 2">
    <name type="scientific">Dehalococcoides mccartyi</name>
    <dbReference type="NCBI Taxonomy" id="61435"/>
    <lineage>
        <taxon>Bacteria</taxon>
        <taxon>Bacillati</taxon>
        <taxon>Chloroflexota</taxon>
        <taxon>Dehalococcoidia</taxon>
        <taxon>Dehalococcoidales</taxon>
        <taxon>Dehalococcoidaceae</taxon>
        <taxon>Dehalococcoides</taxon>
    </lineage>
</organism>
<gene>
    <name evidence="1" type="ORF">CVH13_00120</name>
</gene>
<comment type="caution">
    <text evidence="1">The sequence shown here is derived from an EMBL/GenBank/DDBJ whole genome shotgun (WGS) entry which is preliminary data.</text>
</comment>
<name>A0A2J1E0I3_9CHLR</name>